<feature type="domain" description="Isopropylmalate dehydrogenase-like" evidence="3">
    <location>
        <begin position="5"/>
        <end position="337"/>
    </location>
</feature>
<comment type="caution">
    <text evidence="4">The sequence shown here is derived from an EMBL/GenBank/DDBJ whole genome shotgun (WGS) entry which is preliminary data.</text>
</comment>
<dbReference type="GO" id="GO:0004449">
    <property type="term" value="F:isocitrate dehydrogenase (NAD+) activity"/>
    <property type="evidence" value="ECO:0007669"/>
    <property type="project" value="TreeGrafter"/>
</dbReference>
<evidence type="ECO:0000259" key="3">
    <source>
        <dbReference type="SMART" id="SM01329"/>
    </source>
</evidence>
<dbReference type="Proteomes" id="UP000741360">
    <property type="component" value="Unassembled WGS sequence"/>
</dbReference>
<comment type="similarity">
    <text evidence="1">Belongs to the isocitrate and isopropylmalate dehydrogenases family.</text>
</comment>
<dbReference type="PANTHER" id="PTHR11835:SF34">
    <property type="entry name" value="ISOCITRATE DEHYDROGENASE [NAD] SUBUNIT ALPHA, MITOCHONDRIAL"/>
    <property type="match status" value="1"/>
</dbReference>
<evidence type="ECO:0000256" key="2">
    <source>
        <dbReference type="ARBA" id="ARBA00023002"/>
    </source>
</evidence>
<name>A0A932GMD2_UNCTE</name>
<organism evidence="4 5">
    <name type="scientific">Tectimicrobiota bacterium</name>
    <dbReference type="NCBI Taxonomy" id="2528274"/>
    <lineage>
        <taxon>Bacteria</taxon>
        <taxon>Pseudomonadati</taxon>
        <taxon>Nitrospinota/Tectimicrobiota group</taxon>
        <taxon>Candidatus Tectimicrobiota</taxon>
    </lineage>
</organism>
<keyword evidence="2" id="KW-0560">Oxidoreductase</keyword>
<dbReference type="GO" id="GO:0006099">
    <property type="term" value="P:tricarboxylic acid cycle"/>
    <property type="evidence" value="ECO:0007669"/>
    <property type="project" value="TreeGrafter"/>
</dbReference>
<accession>A0A932GMD2</accession>
<dbReference type="EMBL" id="JACPSX010000016">
    <property type="protein sequence ID" value="MBI3013649.1"/>
    <property type="molecule type" value="Genomic_DNA"/>
</dbReference>
<proteinExistence type="inferred from homology"/>
<protein>
    <submittedName>
        <fullName evidence="4">Isocitrate/isopropylmalate dehydrogenase family protein</fullName>
    </submittedName>
</protein>
<evidence type="ECO:0000313" key="5">
    <source>
        <dbReference type="Proteomes" id="UP000741360"/>
    </source>
</evidence>
<sequence length="345" mass="37674">MADYRIALVPGDGVGPEVISSARQVLEAVAVRTGIEFAFASFLAGKAAYDETGNSLPDATLDGIRNADAALMGAMSTGLVPPPSPMGVLRRALDLYADVRPIQSYPGVWCLRDNLDLYVVRENTEGFLADRNLYKGSGEFMPDPDTVLSLRVITRKNSRRIARFCFELARNLRRKKITVAHKANVLRLGCGFFLEIVREAGKEYPEITLEDTYVDSVANDLVRHPERFDVILTTNLFGDILSDEAAALVSSLVPTANFGADCALFRPIHEALLPQPGKNVANPLPTILCGQMMLDWLGETEAAWVLQEAVRRFLADGKDFPADLGGSGTTTEVTVAVCRKVKEIE</sequence>
<dbReference type="Gene3D" id="3.40.718.10">
    <property type="entry name" value="Isopropylmalate Dehydrogenase"/>
    <property type="match status" value="1"/>
</dbReference>
<dbReference type="SMART" id="SM01329">
    <property type="entry name" value="Iso_dh"/>
    <property type="match status" value="1"/>
</dbReference>
<dbReference type="SUPFAM" id="SSF53659">
    <property type="entry name" value="Isocitrate/Isopropylmalate dehydrogenase-like"/>
    <property type="match status" value="1"/>
</dbReference>
<reference evidence="4" key="1">
    <citation type="submission" date="2020-07" db="EMBL/GenBank/DDBJ databases">
        <title>Huge and variable diversity of episymbiotic CPR bacteria and DPANN archaea in groundwater ecosystems.</title>
        <authorList>
            <person name="He C.Y."/>
            <person name="Keren R."/>
            <person name="Whittaker M."/>
            <person name="Farag I.F."/>
            <person name="Doudna J."/>
            <person name="Cate J.H.D."/>
            <person name="Banfield J.F."/>
        </authorList>
    </citation>
    <scope>NUCLEOTIDE SEQUENCE</scope>
    <source>
        <strain evidence="4">NC_groundwater_717_Ag_S-0.2um_59_8</strain>
    </source>
</reference>
<evidence type="ECO:0000256" key="1">
    <source>
        <dbReference type="ARBA" id="ARBA00007769"/>
    </source>
</evidence>
<dbReference type="GO" id="GO:0006102">
    <property type="term" value="P:isocitrate metabolic process"/>
    <property type="evidence" value="ECO:0007669"/>
    <property type="project" value="TreeGrafter"/>
</dbReference>
<evidence type="ECO:0000313" key="4">
    <source>
        <dbReference type="EMBL" id="MBI3013649.1"/>
    </source>
</evidence>
<dbReference type="AlphaFoldDB" id="A0A932GMD2"/>
<dbReference type="PANTHER" id="PTHR11835">
    <property type="entry name" value="DECARBOXYLATING DEHYDROGENASES-ISOCITRATE, ISOPROPYLMALATE, TARTRATE"/>
    <property type="match status" value="1"/>
</dbReference>
<gene>
    <name evidence="4" type="ORF">HYY65_00985</name>
</gene>
<dbReference type="InterPro" id="IPR024084">
    <property type="entry name" value="IsoPropMal-DH-like_dom"/>
</dbReference>
<dbReference type="Pfam" id="PF00180">
    <property type="entry name" value="Iso_dh"/>
    <property type="match status" value="1"/>
</dbReference>